<gene>
    <name evidence="1" type="ORF">EVOR1521_LOCUS28266</name>
</gene>
<organism evidence="1 2">
    <name type="scientific">Effrenium voratum</name>
    <dbReference type="NCBI Taxonomy" id="2562239"/>
    <lineage>
        <taxon>Eukaryota</taxon>
        <taxon>Sar</taxon>
        <taxon>Alveolata</taxon>
        <taxon>Dinophyceae</taxon>
        <taxon>Suessiales</taxon>
        <taxon>Symbiodiniaceae</taxon>
        <taxon>Effrenium</taxon>
    </lineage>
</organism>
<proteinExistence type="predicted"/>
<evidence type="ECO:0000313" key="1">
    <source>
        <dbReference type="EMBL" id="CAJ1406265.1"/>
    </source>
</evidence>
<dbReference type="EMBL" id="CAUJNA010003621">
    <property type="protein sequence ID" value="CAJ1406265.1"/>
    <property type="molecule type" value="Genomic_DNA"/>
</dbReference>
<name>A0AA36NBI9_9DINO</name>
<dbReference type="AlphaFoldDB" id="A0AA36NBI9"/>
<keyword evidence="2" id="KW-1185">Reference proteome</keyword>
<protein>
    <submittedName>
        <fullName evidence="1">Uncharacterized protein</fullName>
    </submittedName>
</protein>
<comment type="caution">
    <text evidence="1">The sequence shown here is derived from an EMBL/GenBank/DDBJ whole genome shotgun (WGS) entry which is preliminary data.</text>
</comment>
<evidence type="ECO:0000313" key="2">
    <source>
        <dbReference type="Proteomes" id="UP001178507"/>
    </source>
</evidence>
<reference evidence="1" key="1">
    <citation type="submission" date="2023-08" db="EMBL/GenBank/DDBJ databases">
        <authorList>
            <person name="Chen Y."/>
            <person name="Shah S."/>
            <person name="Dougan E. K."/>
            <person name="Thang M."/>
            <person name="Chan C."/>
        </authorList>
    </citation>
    <scope>NUCLEOTIDE SEQUENCE</scope>
</reference>
<dbReference type="Proteomes" id="UP001178507">
    <property type="component" value="Unassembled WGS sequence"/>
</dbReference>
<accession>A0AA36NBI9</accession>
<sequence length="247" mass="27615">MQSYHQSIVQALTGRVVIEHLDGQKLLVRTAEVLAPREKLDAEAEWSRFDGMDSMPGQDAATLKTGDIEACKELCRCNGWFGFTYWEDRAYFRSQDRQSLLRNKRPSSGSILFIRPEVSNLQHAILDAGMPEMPEMPETPAQRTRGHLFVLLQIQWPAMHCKVELESEDLEEFELCDLDVAESQEQQKLTGFAMSSYVNVDTDRGGSLDAKEMDANESDASHEGKVVGVADVAEVALVCMACPDGRT</sequence>